<accession>A0AB34KER2</accession>
<sequence>MAPNMTVSLAVIPSTFSMDDEVTLGVTATSHAPGPITLMTYNAILNVYFAQRAGRYTHTNVETGELCKVQTKKCTKRVPYNRAQGGSDDQYFLTLLPEQAVEIREPFFAAKLRDKLVSGKKYRLGVKKDFAQVGHRWKGTREEVMAPEGKFAGLCKASGKPIIFQVEAVEFEVIGKDKATGEDGSS</sequence>
<evidence type="ECO:0000313" key="2">
    <source>
        <dbReference type="Proteomes" id="UP000803884"/>
    </source>
</evidence>
<protein>
    <recommendedName>
        <fullName evidence="3">Flavin reductase like domain-containing protein</fullName>
    </recommendedName>
</protein>
<comment type="caution">
    <text evidence="1">The sequence shown here is derived from an EMBL/GenBank/DDBJ whole genome shotgun (WGS) entry which is preliminary data.</text>
</comment>
<dbReference type="Proteomes" id="UP000803884">
    <property type="component" value="Unassembled WGS sequence"/>
</dbReference>
<evidence type="ECO:0008006" key="3">
    <source>
        <dbReference type="Google" id="ProtNLM"/>
    </source>
</evidence>
<dbReference type="AlphaFoldDB" id="A0AB34KER2"/>
<dbReference type="GeneID" id="96010187"/>
<reference evidence="1 2" key="1">
    <citation type="journal article" date="2020" name="Microbiol. Resour. Announc.">
        <title>Draft Genome Sequence of a Cladosporium Species Isolated from the Mesophotic Ascidian Didemnum maculosum.</title>
        <authorList>
            <person name="Gioti A."/>
            <person name="Siaperas R."/>
            <person name="Nikolaivits E."/>
            <person name="Le Goff G."/>
            <person name="Ouazzani J."/>
            <person name="Kotoulas G."/>
            <person name="Topakas E."/>
        </authorList>
    </citation>
    <scope>NUCLEOTIDE SEQUENCE [LARGE SCALE GENOMIC DNA]</scope>
    <source>
        <strain evidence="1 2">TM138-S3</strain>
    </source>
</reference>
<gene>
    <name evidence="1" type="ORF">WHR41_08745</name>
</gene>
<organism evidence="1 2">
    <name type="scientific">Cladosporium halotolerans</name>
    <dbReference type="NCBI Taxonomy" id="1052096"/>
    <lineage>
        <taxon>Eukaryota</taxon>
        <taxon>Fungi</taxon>
        <taxon>Dikarya</taxon>
        <taxon>Ascomycota</taxon>
        <taxon>Pezizomycotina</taxon>
        <taxon>Dothideomycetes</taxon>
        <taxon>Dothideomycetidae</taxon>
        <taxon>Cladosporiales</taxon>
        <taxon>Cladosporiaceae</taxon>
        <taxon>Cladosporium</taxon>
    </lineage>
</organism>
<dbReference type="EMBL" id="JAAQHG020000046">
    <property type="protein sequence ID" value="KAL1582646.1"/>
    <property type="molecule type" value="Genomic_DNA"/>
</dbReference>
<dbReference type="RefSeq" id="XP_069225753.1">
    <property type="nucleotide sequence ID" value="XM_069377349.1"/>
</dbReference>
<proteinExistence type="predicted"/>
<name>A0AB34KER2_9PEZI</name>
<keyword evidence="2" id="KW-1185">Reference proteome</keyword>
<evidence type="ECO:0000313" key="1">
    <source>
        <dbReference type="EMBL" id="KAL1582646.1"/>
    </source>
</evidence>